<dbReference type="RefSeq" id="WP_078789558.1">
    <property type="nucleotide sequence ID" value="NZ_FUWR01000005.1"/>
</dbReference>
<proteinExistence type="predicted"/>
<name>A0A1T4MHC6_9BACT</name>
<dbReference type="STRING" id="115783.SAMN02745119_01290"/>
<dbReference type="PANTHER" id="PTHR35841">
    <property type="entry name" value="PHOSPHONATES-BINDING PERIPLASMIC PROTEIN"/>
    <property type="match status" value="1"/>
</dbReference>
<dbReference type="AlphaFoldDB" id="A0A1T4MHC6"/>
<feature type="signal peptide" evidence="1">
    <location>
        <begin position="1"/>
        <end position="21"/>
    </location>
</feature>
<dbReference type="Pfam" id="PF12974">
    <property type="entry name" value="Phosphonate-bd"/>
    <property type="match status" value="1"/>
</dbReference>
<dbReference type="EMBL" id="FUWR01000005">
    <property type="protein sequence ID" value="SJZ66174.1"/>
    <property type="molecule type" value="Genomic_DNA"/>
</dbReference>
<evidence type="ECO:0000313" key="2">
    <source>
        <dbReference type="EMBL" id="SJZ66174.1"/>
    </source>
</evidence>
<dbReference type="OrthoDB" id="5393414at2"/>
<evidence type="ECO:0000313" key="3">
    <source>
        <dbReference type="Proteomes" id="UP000190102"/>
    </source>
</evidence>
<organism evidence="2 3">
    <name type="scientific">Trichlorobacter thiogenes</name>
    <dbReference type="NCBI Taxonomy" id="115783"/>
    <lineage>
        <taxon>Bacteria</taxon>
        <taxon>Pseudomonadati</taxon>
        <taxon>Thermodesulfobacteriota</taxon>
        <taxon>Desulfuromonadia</taxon>
        <taxon>Geobacterales</taxon>
        <taxon>Geobacteraceae</taxon>
        <taxon>Trichlorobacter</taxon>
    </lineage>
</organism>
<reference evidence="3" key="1">
    <citation type="submission" date="2017-02" db="EMBL/GenBank/DDBJ databases">
        <authorList>
            <person name="Varghese N."/>
            <person name="Submissions S."/>
        </authorList>
    </citation>
    <scope>NUCLEOTIDE SEQUENCE [LARGE SCALE GENOMIC DNA]</scope>
    <source>
        <strain evidence="3">ATCC BAA-34</strain>
    </source>
</reference>
<accession>A0A1T4MHC6</accession>
<keyword evidence="3" id="KW-1185">Reference proteome</keyword>
<dbReference type="Gene3D" id="3.40.190.10">
    <property type="entry name" value="Periplasmic binding protein-like II"/>
    <property type="match status" value="2"/>
</dbReference>
<keyword evidence="1" id="KW-0732">Signal</keyword>
<dbReference type="Proteomes" id="UP000190102">
    <property type="component" value="Unassembled WGS sequence"/>
</dbReference>
<dbReference type="PANTHER" id="PTHR35841:SF1">
    <property type="entry name" value="PHOSPHONATES-BINDING PERIPLASMIC PROTEIN"/>
    <property type="match status" value="1"/>
</dbReference>
<sequence length="275" mass="30769">MKTVAGLVMLLMLAMGLPAQGAEQKPYIFAVLPQRPPVTMHTTWRPFLDQLEQETGVKFKLKLYETMNQFEAEFKQGVPDFAFSTPYQLMLVHRSQNYRPLVRGSHLLAGMLITRADSAIKVLPDLDNKQIAYVGSRNVCSLSLRQILSQQNIKLNMKEVFVGSSSNVYKMVLLGKTDAGTVLNVDFDAQPEDVKAKLRVLMKAPMIAPHPISAHPRTSRQVQQAVADAVLRMAGKPETNPLLKPVQLGKPVVAEYDRDYKALEKMDYEAMTKGI</sequence>
<evidence type="ECO:0000256" key="1">
    <source>
        <dbReference type="SAM" id="SignalP"/>
    </source>
</evidence>
<protein>
    <submittedName>
        <fullName evidence="2">Phosphonate transport system substrate-binding protein</fullName>
    </submittedName>
</protein>
<gene>
    <name evidence="2" type="ORF">SAMN02745119_01290</name>
</gene>
<dbReference type="SUPFAM" id="SSF53850">
    <property type="entry name" value="Periplasmic binding protein-like II"/>
    <property type="match status" value="1"/>
</dbReference>
<feature type="chain" id="PRO_5013318398" evidence="1">
    <location>
        <begin position="22"/>
        <end position="275"/>
    </location>
</feature>